<name>A0A1I4RNE9_9GAMM</name>
<evidence type="ECO:0000313" key="2">
    <source>
        <dbReference type="EMBL" id="SFM53752.1"/>
    </source>
</evidence>
<dbReference type="Pfam" id="PF09829">
    <property type="entry name" value="DUF2057"/>
    <property type="match status" value="1"/>
</dbReference>
<evidence type="ECO:0000256" key="1">
    <source>
        <dbReference type="SAM" id="SignalP"/>
    </source>
</evidence>
<evidence type="ECO:0000313" key="3">
    <source>
        <dbReference type="Proteomes" id="UP000243629"/>
    </source>
</evidence>
<reference evidence="3" key="1">
    <citation type="submission" date="2016-10" db="EMBL/GenBank/DDBJ databases">
        <authorList>
            <person name="Varghese N."/>
            <person name="Submissions S."/>
        </authorList>
    </citation>
    <scope>NUCLEOTIDE SEQUENCE [LARGE SCALE GENOMIC DNA]</scope>
    <source>
        <strain evidence="3">DSM 24213</strain>
    </source>
</reference>
<feature type="signal peptide" evidence="1">
    <location>
        <begin position="1"/>
        <end position="19"/>
    </location>
</feature>
<dbReference type="EMBL" id="FOUI01000007">
    <property type="protein sequence ID" value="SFM53752.1"/>
    <property type="molecule type" value="Genomic_DNA"/>
</dbReference>
<dbReference type="AlphaFoldDB" id="A0A1I4RNE9"/>
<gene>
    <name evidence="2" type="ORF">SAMN05216217_10794</name>
</gene>
<dbReference type="PROSITE" id="PS51257">
    <property type="entry name" value="PROKAR_LIPOPROTEIN"/>
    <property type="match status" value="1"/>
</dbReference>
<dbReference type="RefSeq" id="WP_093475405.1">
    <property type="nucleotide sequence ID" value="NZ_FOUI01000007.1"/>
</dbReference>
<organism evidence="2 3">
    <name type="scientific">Halopseudomonas yangmingensis</name>
    <dbReference type="NCBI Taxonomy" id="1720063"/>
    <lineage>
        <taxon>Bacteria</taxon>
        <taxon>Pseudomonadati</taxon>
        <taxon>Pseudomonadota</taxon>
        <taxon>Gammaproteobacteria</taxon>
        <taxon>Pseudomonadales</taxon>
        <taxon>Pseudomonadaceae</taxon>
        <taxon>Halopseudomonas</taxon>
    </lineage>
</organism>
<protein>
    <recommendedName>
        <fullName evidence="4">DUF2057 domain-containing protein</fullName>
    </recommendedName>
</protein>
<keyword evidence="3" id="KW-1185">Reference proteome</keyword>
<dbReference type="OrthoDB" id="6076302at2"/>
<proteinExistence type="predicted"/>
<sequence length="237" mass="25056">MRLVICLAAVALLSACAQPAPVKLYSGAELSPSQLLVVEMPNTLEVLNINGQPAPAANSMIGNSTRQLHLQPGEYRVNAYYENVYDIAGGLSSEVVRSRSATFKIDGRAGETWRLEFDAPRNVTEARELRNQFAGWAVNARSGERVPTEPGPAYVSMLGQLLGTGGTAVTADSSIAPLGSQVAPSVASASAMPAASQMAAQTLPHNDATFTTLQQIWLLLGSDSRKAFLEWAAGQGQ</sequence>
<dbReference type="Proteomes" id="UP000243629">
    <property type="component" value="Unassembled WGS sequence"/>
</dbReference>
<feature type="chain" id="PRO_5017268116" description="DUF2057 domain-containing protein" evidence="1">
    <location>
        <begin position="20"/>
        <end position="237"/>
    </location>
</feature>
<dbReference type="InterPro" id="IPR018635">
    <property type="entry name" value="UPF0319"/>
</dbReference>
<keyword evidence="1" id="KW-0732">Signal</keyword>
<accession>A0A1I4RNE9</accession>
<evidence type="ECO:0008006" key="4">
    <source>
        <dbReference type="Google" id="ProtNLM"/>
    </source>
</evidence>